<accession>A0A5B8V443</accession>
<dbReference type="Pfam" id="PF00293">
    <property type="entry name" value="NUDIX"/>
    <property type="match status" value="1"/>
</dbReference>
<evidence type="ECO:0000259" key="2">
    <source>
        <dbReference type="PROSITE" id="PS51462"/>
    </source>
</evidence>
<gene>
    <name evidence="3" type="ORF">FRZ67_00185</name>
</gene>
<dbReference type="GO" id="GO:0006167">
    <property type="term" value="P:AMP biosynthetic process"/>
    <property type="evidence" value="ECO:0007669"/>
    <property type="project" value="TreeGrafter"/>
</dbReference>
<protein>
    <submittedName>
        <fullName evidence="3">NUDIX domain-containing protein</fullName>
    </submittedName>
</protein>
<evidence type="ECO:0000256" key="1">
    <source>
        <dbReference type="ARBA" id="ARBA00022801"/>
    </source>
</evidence>
<dbReference type="GO" id="GO:0004081">
    <property type="term" value="F:bis(5'-nucleosyl)-tetraphosphatase (asymmetrical) activity"/>
    <property type="evidence" value="ECO:0007669"/>
    <property type="project" value="TreeGrafter"/>
</dbReference>
<sequence>MAKRSAGILLYRFHANEPEVLLVHPGGPFWQKKDLGAWSIPKGEFEEEEDPLDAAKREMEEETGIKVSGAFIELTPAKQKSGKTIYAWSLLKDADVGEIKSNSFEMEWPPKSGKKKEFPEIDKAGWFAMAEAKEKIIEGQVPFIIELEQKLKIQ</sequence>
<dbReference type="InterPro" id="IPR051325">
    <property type="entry name" value="Nudix_hydrolase_domain"/>
</dbReference>
<dbReference type="Gene3D" id="3.90.79.10">
    <property type="entry name" value="Nucleoside Triphosphate Pyrophosphohydrolase"/>
    <property type="match status" value="1"/>
</dbReference>
<organism evidence="3 4">
    <name type="scientific">Panacibacter ginsenosidivorans</name>
    <dbReference type="NCBI Taxonomy" id="1813871"/>
    <lineage>
        <taxon>Bacteria</taxon>
        <taxon>Pseudomonadati</taxon>
        <taxon>Bacteroidota</taxon>
        <taxon>Chitinophagia</taxon>
        <taxon>Chitinophagales</taxon>
        <taxon>Chitinophagaceae</taxon>
        <taxon>Panacibacter</taxon>
    </lineage>
</organism>
<dbReference type="InterPro" id="IPR020084">
    <property type="entry name" value="NUDIX_hydrolase_CS"/>
</dbReference>
<dbReference type="GO" id="GO:0006754">
    <property type="term" value="P:ATP biosynthetic process"/>
    <property type="evidence" value="ECO:0007669"/>
    <property type="project" value="TreeGrafter"/>
</dbReference>
<dbReference type="PROSITE" id="PS51462">
    <property type="entry name" value="NUDIX"/>
    <property type="match status" value="1"/>
</dbReference>
<dbReference type="SUPFAM" id="SSF55811">
    <property type="entry name" value="Nudix"/>
    <property type="match status" value="1"/>
</dbReference>
<evidence type="ECO:0000313" key="3">
    <source>
        <dbReference type="EMBL" id="QEC65795.1"/>
    </source>
</evidence>
<dbReference type="PANTHER" id="PTHR21340">
    <property type="entry name" value="DIADENOSINE 5,5-P1,P4-TETRAPHOSPHATE PYROPHOSPHOHYDROLASE MUTT"/>
    <property type="match status" value="1"/>
</dbReference>
<keyword evidence="4" id="KW-1185">Reference proteome</keyword>
<name>A0A5B8V443_9BACT</name>
<dbReference type="InterPro" id="IPR015797">
    <property type="entry name" value="NUDIX_hydrolase-like_dom_sf"/>
</dbReference>
<dbReference type="EMBL" id="CP042435">
    <property type="protein sequence ID" value="QEC65795.1"/>
    <property type="molecule type" value="Genomic_DNA"/>
</dbReference>
<dbReference type="AlphaFoldDB" id="A0A5B8V443"/>
<proteinExistence type="predicted"/>
<dbReference type="Proteomes" id="UP000321533">
    <property type="component" value="Chromosome"/>
</dbReference>
<dbReference type="InterPro" id="IPR000086">
    <property type="entry name" value="NUDIX_hydrolase_dom"/>
</dbReference>
<dbReference type="RefSeq" id="WP_147187595.1">
    <property type="nucleotide sequence ID" value="NZ_CP042435.1"/>
</dbReference>
<dbReference type="KEGG" id="pgin:FRZ67_00185"/>
<evidence type="ECO:0000313" key="4">
    <source>
        <dbReference type="Proteomes" id="UP000321533"/>
    </source>
</evidence>
<reference evidence="3 4" key="1">
    <citation type="journal article" date="2016" name="Int. J. Syst. Evol. Microbiol.">
        <title>Panacibacter ginsenosidivorans gen. nov., sp. nov., with ginsenoside converting activity isolated from soil of a ginseng field.</title>
        <authorList>
            <person name="Siddiqi M.Z."/>
            <person name="Muhammad Shafi S."/>
            <person name="Choi K.D."/>
            <person name="Im W.T."/>
        </authorList>
    </citation>
    <scope>NUCLEOTIDE SEQUENCE [LARGE SCALE GENOMIC DNA]</scope>
    <source>
        <strain evidence="3 4">Gsoil1550</strain>
    </source>
</reference>
<dbReference type="PROSITE" id="PS00893">
    <property type="entry name" value="NUDIX_BOX"/>
    <property type="match status" value="1"/>
</dbReference>
<dbReference type="OrthoDB" id="954553at2"/>
<keyword evidence="1" id="KW-0378">Hydrolase</keyword>
<dbReference type="PANTHER" id="PTHR21340:SF7">
    <property type="entry name" value="NUDIX HYDROLASE DOMAIN-CONTAINING PROTEIN"/>
    <property type="match status" value="1"/>
</dbReference>
<dbReference type="CDD" id="cd04662">
    <property type="entry name" value="NUDIX_Hydrolase"/>
    <property type="match status" value="1"/>
</dbReference>
<feature type="domain" description="Nudix hydrolase" evidence="2">
    <location>
        <begin position="1"/>
        <end position="149"/>
    </location>
</feature>